<dbReference type="AlphaFoldDB" id="A0A9P7HVI3"/>
<evidence type="ECO:0000313" key="4">
    <source>
        <dbReference type="Proteomes" id="UP000750502"/>
    </source>
</evidence>
<dbReference type="PANTHER" id="PTHR24148:SF82">
    <property type="entry name" value="HETEROKARYON INCOMPATIBILITY DOMAIN-CONTAINING PROTEIN"/>
    <property type="match status" value="1"/>
</dbReference>
<protein>
    <recommendedName>
        <fullName evidence="2">Heterokaryon incompatibility domain-containing protein</fullName>
    </recommendedName>
</protein>
<evidence type="ECO:0000313" key="3">
    <source>
        <dbReference type="EMBL" id="KAG5766326.1"/>
    </source>
</evidence>
<dbReference type="Pfam" id="PF06985">
    <property type="entry name" value="HET"/>
    <property type="match status" value="1"/>
</dbReference>
<dbReference type="EMBL" id="JADFTT010000163">
    <property type="protein sequence ID" value="KAG5766326.1"/>
    <property type="molecule type" value="Genomic_DNA"/>
</dbReference>
<dbReference type="OrthoDB" id="4356994at2759"/>
<reference evidence="3" key="2">
    <citation type="submission" date="2020-10" db="EMBL/GenBank/DDBJ databases">
        <authorList>
            <person name="Peck L.D."/>
            <person name="Nowell R.W."/>
            <person name="Flood J."/>
            <person name="Ryan M.J."/>
            <person name="Barraclough T.G."/>
        </authorList>
    </citation>
    <scope>NUCLEOTIDE SEQUENCE</scope>
    <source>
        <strain evidence="3">IMI 127659i</strain>
    </source>
</reference>
<proteinExistence type="predicted"/>
<feature type="domain" description="Heterokaryon incompatibility" evidence="2">
    <location>
        <begin position="139"/>
        <end position="300"/>
    </location>
</feature>
<dbReference type="InterPro" id="IPR010730">
    <property type="entry name" value="HET"/>
</dbReference>
<organism evidence="3 4">
    <name type="scientific">Fusarium xylarioides</name>
    <dbReference type="NCBI Taxonomy" id="221167"/>
    <lineage>
        <taxon>Eukaryota</taxon>
        <taxon>Fungi</taxon>
        <taxon>Dikarya</taxon>
        <taxon>Ascomycota</taxon>
        <taxon>Pezizomycotina</taxon>
        <taxon>Sordariomycetes</taxon>
        <taxon>Hypocreomycetidae</taxon>
        <taxon>Hypocreales</taxon>
        <taxon>Nectriaceae</taxon>
        <taxon>Fusarium</taxon>
        <taxon>Fusarium fujikuroi species complex</taxon>
    </lineage>
</organism>
<evidence type="ECO:0000259" key="2">
    <source>
        <dbReference type="Pfam" id="PF06985"/>
    </source>
</evidence>
<reference evidence="3" key="1">
    <citation type="journal article" date="2020" name="bioRxiv">
        <title>Historical genomics reveals the evolutionary mechanisms behind multiple outbreaks of the host-specific coffee wilt pathogen Fusarium xylarioides.</title>
        <authorList>
            <person name="Peck D."/>
            <person name="Nowell R.W."/>
            <person name="Flood J."/>
            <person name="Ryan M.J."/>
            <person name="Barraclough T.G."/>
        </authorList>
    </citation>
    <scope>NUCLEOTIDE SEQUENCE</scope>
    <source>
        <strain evidence="3">IMI 127659i</strain>
    </source>
</reference>
<feature type="region of interest" description="Disordered" evidence="1">
    <location>
        <begin position="87"/>
        <end position="116"/>
    </location>
</feature>
<dbReference type="InterPro" id="IPR052895">
    <property type="entry name" value="HetReg/Transcr_Mod"/>
</dbReference>
<name>A0A9P7HVI3_9HYPO</name>
<comment type="caution">
    <text evidence="3">The sequence shown here is derived from an EMBL/GenBank/DDBJ whole genome shotgun (WGS) entry which is preliminary data.</text>
</comment>
<accession>A0A9P7HVI3</accession>
<evidence type="ECO:0000256" key="1">
    <source>
        <dbReference type="SAM" id="MobiDB-lite"/>
    </source>
</evidence>
<gene>
    <name evidence="3" type="ORF">H9Q72_005629</name>
</gene>
<feature type="compositionally biased region" description="Acidic residues" evidence="1">
    <location>
        <begin position="91"/>
        <end position="107"/>
    </location>
</feature>
<keyword evidence="4" id="KW-1185">Reference proteome</keyword>
<dbReference type="PANTHER" id="PTHR24148">
    <property type="entry name" value="ANKYRIN REPEAT DOMAIN-CONTAINING PROTEIN 39 HOMOLOG-RELATED"/>
    <property type="match status" value="1"/>
</dbReference>
<sequence length="433" mass="49299">MTEPRPEADQDQPYKYRALESALHIRLIHLLPGESHEGIRLRISHELLRKPERSGSLRLSWKQLQRTLPPGWEVVETIEGRFIFMSGTDDASSEESEESDDSDESDEGSGRVHTWRHPDPTIDLALYELPPLNPAQPAFEALSYVWGRQRDPVVATVEGKAGEPLGNINLGNNLAEALRSLRYQDKERVLWVDAICINQNDDAERATQVLRMSSIYQDCSRVIIWLGPEKHDIKLLFSELAKIGSHIEKTTNGLIMSSPDTTDFSWWQSEEPVSFSDEVWSAMKKFGHRSWFHRLWTVQEAIMANRDSIVQSGDAIISWFLFRRAFACLRHKNEMPMARISISVMRSVATNPIGATLAHTLDAYQPQLCSDSHDKIYGLLAILPPRFASQIKPDYEQPVDELYKSCFLASTKALSRWDLRGCPRNPDEDTCPS</sequence>
<dbReference type="Proteomes" id="UP000750502">
    <property type="component" value="Unassembled WGS sequence"/>
</dbReference>